<dbReference type="GeneID" id="109229766"/>
<evidence type="ECO:0000256" key="1">
    <source>
        <dbReference type="ARBA" id="ARBA00005474"/>
    </source>
</evidence>
<dbReference type="Pfam" id="PF03195">
    <property type="entry name" value="LOB"/>
    <property type="match status" value="1"/>
</dbReference>
<dbReference type="PROSITE" id="PS50891">
    <property type="entry name" value="LOB"/>
    <property type="match status" value="1"/>
</dbReference>
<evidence type="ECO:0000259" key="3">
    <source>
        <dbReference type="PROSITE" id="PS50891"/>
    </source>
</evidence>
<accession>A0A1J6I4F4</accession>
<feature type="domain" description="LOB" evidence="3">
    <location>
        <begin position="10"/>
        <end position="111"/>
    </location>
</feature>
<sequence>MNADMLMFVGACAACKHQRKKCDENCQLAPYFPSNRSEDFQNVYRLFGVNNTIKLLNSVADDQKEKTAETLILEAKVWKENPVYGCLGIERKLRVEIEAYEKELEMVRKQISFCKEMATLQMQRQQLEEQLDQSSLALVSPFDVPYHDKKNEAIFMSDTKNFYGYKYDSTNLDEVANVECIAIQDADFDHPAFVEPESARVDEFKGCEIEAISITGEEEIADLQ</sequence>
<protein>
    <submittedName>
        <fullName evidence="4">Lob domain-containing protein 27</fullName>
    </submittedName>
</protein>
<comment type="caution">
    <text evidence="4">The sequence shown here is derived from an EMBL/GenBank/DDBJ whole genome shotgun (WGS) entry which is preliminary data.</text>
</comment>
<dbReference type="InterPro" id="IPR004883">
    <property type="entry name" value="LOB"/>
</dbReference>
<name>A0A1J6I4F4_NICAT</name>
<evidence type="ECO:0000313" key="4">
    <source>
        <dbReference type="EMBL" id="OIS99892.1"/>
    </source>
</evidence>
<dbReference type="AlphaFoldDB" id="A0A1J6I4F4"/>
<dbReference type="PANTHER" id="PTHR31301:SF103">
    <property type="entry name" value="LOB DOMAIN-CONTAINING PROTEIN 5-RELATED"/>
    <property type="match status" value="1"/>
</dbReference>
<dbReference type="SMR" id="A0A1J6I4F4"/>
<dbReference type="Gramene" id="OIS99892">
    <property type="protein sequence ID" value="OIS99892"/>
    <property type="gene ID" value="A4A49_04067"/>
</dbReference>
<gene>
    <name evidence="4" type="primary">LBD27_4</name>
    <name evidence="4" type="ORF">A4A49_04067</name>
</gene>
<evidence type="ECO:0000313" key="5">
    <source>
        <dbReference type="Proteomes" id="UP000187609"/>
    </source>
</evidence>
<evidence type="ECO:0000256" key="2">
    <source>
        <dbReference type="SAM" id="Coils"/>
    </source>
</evidence>
<dbReference type="KEGG" id="nau:109229766"/>
<organism evidence="4 5">
    <name type="scientific">Nicotiana attenuata</name>
    <name type="common">Coyote tobacco</name>
    <dbReference type="NCBI Taxonomy" id="49451"/>
    <lineage>
        <taxon>Eukaryota</taxon>
        <taxon>Viridiplantae</taxon>
        <taxon>Streptophyta</taxon>
        <taxon>Embryophyta</taxon>
        <taxon>Tracheophyta</taxon>
        <taxon>Spermatophyta</taxon>
        <taxon>Magnoliopsida</taxon>
        <taxon>eudicotyledons</taxon>
        <taxon>Gunneridae</taxon>
        <taxon>Pentapetalae</taxon>
        <taxon>asterids</taxon>
        <taxon>lamiids</taxon>
        <taxon>Solanales</taxon>
        <taxon>Solanaceae</taxon>
        <taxon>Nicotianoideae</taxon>
        <taxon>Nicotianeae</taxon>
        <taxon>Nicotiana</taxon>
    </lineage>
</organism>
<dbReference type="STRING" id="49451.A0A1J6I4F4"/>
<keyword evidence="5" id="KW-1185">Reference proteome</keyword>
<keyword evidence="2" id="KW-0175">Coiled coil</keyword>
<feature type="coiled-coil region" evidence="2">
    <location>
        <begin position="90"/>
        <end position="137"/>
    </location>
</feature>
<proteinExistence type="inferred from homology"/>
<comment type="similarity">
    <text evidence="1">Belongs to the LOB domain-containing protein family.</text>
</comment>
<reference evidence="4" key="1">
    <citation type="submission" date="2016-11" db="EMBL/GenBank/DDBJ databases">
        <title>The genome of Nicotiana attenuata.</title>
        <authorList>
            <person name="Xu S."/>
            <person name="Brockmoeller T."/>
            <person name="Gaquerel E."/>
            <person name="Navarro A."/>
            <person name="Kuhl H."/>
            <person name="Gase K."/>
            <person name="Ling Z."/>
            <person name="Zhou W."/>
            <person name="Kreitzer C."/>
            <person name="Stanke M."/>
            <person name="Tang H."/>
            <person name="Lyons E."/>
            <person name="Pandey P."/>
            <person name="Pandey S.P."/>
            <person name="Timmermann B."/>
            <person name="Baldwin I.T."/>
        </authorList>
    </citation>
    <scope>NUCLEOTIDE SEQUENCE [LARGE SCALE GENOMIC DNA]</scope>
    <source>
        <strain evidence="4">UT</strain>
    </source>
</reference>
<dbReference type="OMA" id="DENCQLA"/>
<dbReference type="OrthoDB" id="1893065at2759"/>
<dbReference type="Proteomes" id="UP000187609">
    <property type="component" value="Unassembled WGS sequence"/>
</dbReference>
<dbReference type="PANTHER" id="PTHR31301">
    <property type="entry name" value="LOB DOMAIN-CONTAINING PROTEIN 4-RELATED"/>
    <property type="match status" value="1"/>
</dbReference>
<dbReference type="EMBL" id="MJEQ01037189">
    <property type="protein sequence ID" value="OIS99892.1"/>
    <property type="molecule type" value="Genomic_DNA"/>
</dbReference>